<dbReference type="AlphaFoldDB" id="A0A1I6DSP9"/>
<accession>A0A1I6DSP9</accession>
<dbReference type="Proteomes" id="UP000199584">
    <property type="component" value="Unassembled WGS sequence"/>
</dbReference>
<dbReference type="InterPro" id="IPR008533">
    <property type="entry name" value="DUF815"/>
</dbReference>
<dbReference type="EMBL" id="FOYM01000016">
    <property type="protein sequence ID" value="SFR08358.1"/>
    <property type="molecule type" value="Genomic_DNA"/>
</dbReference>
<keyword evidence="3" id="KW-1185">Reference proteome</keyword>
<organism evidence="2 3">
    <name type="scientific">Desulfoscipio geothermicus DSM 3669</name>
    <dbReference type="NCBI Taxonomy" id="1121426"/>
    <lineage>
        <taxon>Bacteria</taxon>
        <taxon>Bacillati</taxon>
        <taxon>Bacillota</taxon>
        <taxon>Clostridia</taxon>
        <taxon>Eubacteriales</taxon>
        <taxon>Desulfallaceae</taxon>
        <taxon>Desulfoscipio</taxon>
    </lineage>
</organism>
<name>A0A1I6DSP9_9FIRM</name>
<dbReference type="PANTHER" id="PTHR42935">
    <property type="entry name" value="SLR0930 PROTEIN"/>
    <property type="match status" value="1"/>
</dbReference>
<evidence type="ECO:0000313" key="2">
    <source>
        <dbReference type="EMBL" id="SFR08358.1"/>
    </source>
</evidence>
<protein>
    <recommendedName>
        <fullName evidence="1">AAA+ ATPase domain-containing protein</fullName>
    </recommendedName>
</protein>
<sequence length="446" mass="50769">MPGLRTILFNLKSLTLYRNILRDCVMQAFQEHLEALAGPGETAHPAQTYAGVYHLLAGTCNPLEGCDAWQNHLLNLIIHDDNPFSRAAYTPGADYTVFLPAVKRDLLILQQAFQLNTVIIRDATEQLIHRSSALPGEAGQLPLWTAPPPLPEQPAAFARRLLQVKEKMAAESQWDRLAGLLGDHYAACGCGIYSRYIAFKWQNGSLHGISRPDPVSLDKLIGYRDIREEIINNTRQFLHGYPANNILLYGDRGTGKSSTVKALLNEYWPRGLRLVEVPRRQLAQFPAIIEELRRRKHRFILFVDDLSFEENETVYKDLKALLEGGVEARPDNVIIYATSNRRHLVRETFADRERNTAGREIHAMDSVQEKLSLADRFGMTVIFPTPDQELFLQIAVGLARQRDLALEQDELRRRALQWSMWHNGRSPRAARQFIDHLEGQLALERN</sequence>
<dbReference type="InterPro" id="IPR003593">
    <property type="entry name" value="AAA+_ATPase"/>
</dbReference>
<reference evidence="3" key="1">
    <citation type="submission" date="2016-10" db="EMBL/GenBank/DDBJ databases">
        <authorList>
            <person name="Varghese N."/>
            <person name="Submissions S."/>
        </authorList>
    </citation>
    <scope>NUCLEOTIDE SEQUENCE [LARGE SCALE GENOMIC DNA]</scope>
    <source>
        <strain evidence="3">DSM 3669</strain>
    </source>
</reference>
<dbReference type="Pfam" id="PF05673">
    <property type="entry name" value="DUF815"/>
    <property type="match status" value="1"/>
</dbReference>
<dbReference type="Gene3D" id="3.40.50.300">
    <property type="entry name" value="P-loop containing nucleotide triphosphate hydrolases"/>
    <property type="match status" value="1"/>
</dbReference>
<dbReference type="RefSeq" id="WP_092483898.1">
    <property type="nucleotide sequence ID" value="NZ_FOYM01000016.1"/>
</dbReference>
<dbReference type="SMART" id="SM00382">
    <property type="entry name" value="AAA"/>
    <property type="match status" value="1"/>
</dbReference>
<gene>
    <name evidence="2" type="ORF">SAMN05660706_11667</name>
</gene>
<dbReference type="InterPro" id="IPR027417">
    <property type="entry name" value="P-loop_NTPase"/>
</dbReference>
<dbReference type="CDD" id="cd00009">
    <property type="entry name" value="AAA"/>
    <property type="match status" value="1"/>
</dbReference>
<evidence type="ECO:0000259" key="1">
    <source>
        <dbReference type="SMART" id="SM00382"/>
    </source>
</evidence>
<dbReference type="SUPFAM" id="SSF52540">
    <property type="entry name" value="P-loop containing nucleoside triphosphate hydrolases"/>
    <property type="match status" value="1"/>
</dbReference>
<feature type="domain" description="AAA+ ATPase" evidence="1">
    <location>
        <begin position="242"/>
        <end position="359"/>
    </location>
</feature>
<dbReference type="STRING" id="39060.SAMN05660706_11667"/>
<dbReference type="PANTHER" id="PTHR42935:SF1">
    <property type="entry name" value="SLR0930 PROTEIN"/>
    <property type="match status" value="1"/>
</dbReference>
<dbReference type="OrthoDB" id="9812140at2"/>
<proteinExistence type="predicted"/>
<evidence type="ECO:0000313" key="3">
    <source>
        <dbReference type="Proteomes" id="UP000199584"/>
    </source>
</evidence>